<dbReference type="NCBIfam" id="NF047420">
    <property type="entry name" value="EF_P_mod_YmfI"/>
    <property type="match status" value="1"/>
</dbReference>
<dbReference type="InterPro" id="IPR002347">
    <property type="entry name" value="SDR_fam"/>
</dbReference>
<dbReference type="PROSITE" id="PS00061">
    <property type="entry name" value="ADH_SHORT"/>
    <property type="match status" value="1"/>
</dbReference>
<protein>
    <submittedName>
        <fullName evidence="5">3-oxoacyl-ACP reductase</fullName>
        <ecNumber evidence="4 5">1.1.1.100</ecNumber>
    </submittedName>
    <submittedName>
        <fullName evidence="4">3-oxoacyl-[acyl-carrier-protein] reductase (3-ketoacyl-acyl carrier protein reductase)</fullName>
    </submittedName>
</protein>
<accession>A0A0A1SI01</accession>
<dbReference type="RefSeq" id="WP_054631015.1">
    <property type="nucleotide sequence ID" value="NZ_BDJI01000002.1"/>
</dbReference>
<dbReference type="AlphaFoldDB" id="A0A0A1SI01"/>
<dbReference type="FunFam" id="3.40.50.720:FF:000173">
    <property type="entry name" value="3-oxoacyl-[acyl-carrier protein] reductase"/>
    <property type="match status" value="1"/>
</dbReference>
<dbReference type="EMBL" id="LN679998">
    <property type="protein sequence ID" value="CEJ73965.1"/>
    <property type="molecule type" value="Genomic_DNA"/>
</dbReference>
<dbReference type="Proteomes" id="UP000049127">
    <property type="component" value="Unassembled WGS sequence"/>
</dbReference>
<gene>
    <name evidence="5" type="primary">fabG5</name>
    <name evidence="4" type="synonym">fabG</name>
    <name evidence="4" type="ORF">ATCC9714_18531</name>
    <name evidence="5" type="ORF">R28058_15561</name>
</gene>
<organism evidence="5 7">
    <name type="scientific">Paraclostridium sordellii</name>
    <name type="common">Clostridium sordellii</name>
    <dbReference type="NCBI Taxonomy" id="1505"/>
    <lineage>
        <taxon>Bacteria</taxon>
        <taxon>Bacillati</taxon>
        <taxon>Bacillota</taxon>
        <taxon>Clostridia</taxon>
        <taxon>Peptostreptococcales</taxon>
        <taxon>Peptostreptococcaceae</taxon>
        <taxon>Paraclostridium</taxon>
    </lineage>
</organism>
<dbReference type="SUPFAM" id="SSF51735">
    <property type="entry name" value="NAD(P)-binding Rossmann-fold domains"/>
    <property type="match status" value="1"/>
</dbReference>
<reference evidence="5 7" key="2">
    <citation type="submission" date="2015-01" db="EMBL/GenBank/DDBJ databases">
        <authorList>
            <person name="Aslett A.Martin."/>
            <person name="De Silva Nishadi"/>
        </authorList>
    </citation>
    <scope>NUCLEOTIDE SEQUENCE [LARGE SCALE GENOMIC DNA]</scope>
    <source>
        <strain evidence="5 7">R28058</strain>
    </source>
</reference>
<dbReference type="GO" id="GO:0008202">
    <property type="term" value="P:steroid metabolic process"/>
    <property type="evidence" value="ECO:0007669"/>
    <property type="project" value="UniProtKB-KW"/>
</dbReference>
<dbReference type="GeneID" id="97537690"/>
<evidence type="ECO:0000256" key="2">
    <source>
        <dbReference type="ARBA" id="ARBA00023002"/>
    </source>
</evidence>
<keyword evidence="3" id="KW-0443">Lipid metabolism</keyword>
<evidence type="ECO:0000313" key="6">
    <source>
        <dbReference type="Proteomes" id="UP000032811"/>
    </source>
</evidence>
<evidence type="ECO:0000256" key="3">
    <source>
        <dbReference type="ARBA" id="ARBA00023221"/>
    </source>
</evidence>
<dbReference type="GO" id="GO:0004316">
    <property type="term" value="F:3-oxoacyl-[acyl-carrier-protein] reductase (NADPH) activity"/>
    <property type="evidence" value="ECO:0007669"/>
    <property type="project" value="UniProtKB-EC"/>
</dbReference>
<reference evidence="4 6" key="1">
    <citation type="submission" date="2014-11" db="EMBL/GenBank/DDBJ databases">
        <authorList>
            <person name="Aslett M.A."/>
            <person name="De Silva N."/>
        </authorList>
    </citation>
    <scope>NUCLEOTIDE SEQUENCE [LARGE SCALE GENOMIC DNA]</scope>
    <source>
        <strain evidence="4 6">ATCC9714</strain>
    </source>
</reference>
<comment type="similarity">
    <text evidence="1">Belongs to the short-chain dehydrogenases/reductases (SDR) family.</text>
</comment>
<dbReference type="EC" id="1.1.1.100" evidence="4 5"/>
<keyword evidence="6" id="KW-1185">Reference proteome</keyword>
<dbReference type="NCBIfam" id="NF005559">
    <property type="entry name" value="PRK07231.1"/>
    <property type="match status" value="1"/>
</dbReference>
<name>A0A0A1SI01_PARSO</name>
<dbReference type="InterPro" id="IPR036291">
    <property type="entry name" value="NAD(P)-bd_dom_sf"/>
</dbReference>
<keyword evidence="3" id="KW-0753">Steroid metabolism</keyword>
<dbReference type="EMBL" id="CEKZ01000003">
    <property type="protein sequence ID" value="CEQ03823.1"/>
    <property type="molecule type" value="Genomic_DNA"/>
</dbReference>
<dbReference type="PANTHER" id="PTHR42879">
    <property type="entry name" value="3-OXOACYL-(ACYL-CARRIER-PROTEIN) REDUCTASE"/>
    <property type="match status" value="1"/>
</dbReference>
<sequence length="246" mass="27102">MNKKTALVTGASRGIGKAIATLFAENGYNVLINYNNSEKEALDLYNELKSRGLSVDTYKADVSKKEEVNLMINYCIGQFERIDILINNAGISRTNLFKDISYEEWDEVINTNLNSVFYTTKKALQYMIPQMSGKIINISSIWGMVGGSYEVHYSTSKAAIIGMTKALAKELGPSNIQVNCIAPGVIKTDMLDNLEEETVDMLIEETPLMRLGTPEDIANCALFLGSEKSNFITGQIISPNGGFVIV</sequence>
<dbReference type="PRINTS" id="PR00081">
    <property type="entry name" value="GDHRDH"/>
</dbReference>
<evidence type="ECO:0000313" key="7">
    <source>
        <dbReference type="Proteomes" id="UP000049127"/>
    </source>
</evidence>
<dbReference type="InterPro" id="IPR050259">
    <property type="entry name" value="SDR"/>
</dbReference>
<evidence type="ECO:0000256" key="1">
    <source>
        <dbReference type="ARBA" id="ARBA00006484"/>
    </source>
</evidence>
<dbReference type="NCBIfam" id="NF009466">
    <property type="entry name" value="PRK12826.1-2"/>
    <property type="match status" value="1"/>
</dbReference>
<dbReference type="PRINTS" id="PR00080">
    <property type="entry name" value="SDRFAMILY"/>
</dbReference>
<dbReference type="Pfam" id="PF13561">
    <property type="entry name" value="adh_short_C2"/>
    <property type="match status" value="1"/>
</dbReference>
<dbReference type="PANTHER" id="PTHR42879:SF2">
    <property type="entry name" value="3-OXOACYL-[ACYL-CARRIER-PROTEIN] REDUCTASE FABG"/>
    <property type="match status" value="1"/>
</dbReference>
<dbReference type="GO" id="GO:0032787">
    <property type="term" value="P:monocarboxylic acid metabolic process"/>
    <property type="evidence" value="ECO:0007669"/>
    <property type="project" value="UniProtKB-ARBA"/>
</dbReference>
<proteinExistence type="inferred from homology"/>
<keyword evidence="2 5" id="KW-0560">Oxidoreductase</keyword>
<evidence type="ECO:0000313" key="4">
    <source>
        <dbReference type="EMBL" id="CEJ73965.1"/>
    </source>
</evidence>
<dbReference type="OrthoDB" id="9803333at2"/>
<evidence type="ECO:0000313" key="5">
    <source>
        <dbReference type="EMBL" id="CEQ03823.1"/>
    </source>
</evidence>
<dbReference type="InterPro" id="IPR020904">
    <property type="entry name" value="Sc_DH/Rdtase_CS"/>
</dbReference>
<dbReference type="Proteomes" id="UP000032811">
    <property type="component" value="Chromosome 1"/>
</dbReference>
<dbReference type="Gene3D" id="3.40.50.720">
    <property type="entry name" value="NAD(P)-binding Rossmann-like Domain"/>
    <property type="match status" value="1"/>
</dbReference>